<name>A0A9P1DGQ8_9DINO</name>
<gene>
    <name evidence="3" type="ORF">C1SCF055_LOCUS34769</name>
</gene>
<organism evidence="3">
    <name type="scientific">Cladocopium goreaui</name>
    <dbReference type="NCBI Taxonomy" id="2562237"/>
    <lineage>
        <taxon>Eukaryota</taxon>
        <taxon>Sar</taxon>
        <taxon>Alveolata</taxon>
        <taxon>Dinophyceae</taxon>
        <taxon>Suessiales</taxon>
        <taxon>Symbiodiniaceae</taxon>
        <taxon>Cladocopium</taxon>
    </lineage>
</organism>
<protein>
    <submittedName>
        <fullName evidence="5">DNA (Cytosine-5-)-methyltransferase</fullName>
    </submittedName>
</protein>
<dbReference type="OrthoDB" id="411541at2759"/>
<keyword evidence="2" id="KW-0808">Transferase</keyword>
<dbReference type="Proteomes" id="UP001152797">
    <property type="component" value="Unassembled WGS sequence"/>
</dbReference>
<evidence type="ECO:0000313" key="6">
    <source>
        <dbReference type="Proteomes" id="UP001152797"/>
    </source>
</evidence>
<dbReference type="SUPFAM" id="SSF53335">
    <property type="entry name" value="S-adenosyl-L-methionine-dependent methyltransferases"/>
    <property type="match status" value="1"/>
</dbReference>
<keyword evidence="6" id="KW-1185">Reference proteome</keyword>
<dbReference type="EMBL" id="CAMXCT030004518">
    <property type="protein sequence ID" value="CAL4796717.1"/>
    <property type="molecule type" value="Genomic_DNA"/>
</dbReference>
<dbReference type="InterPro" id="IPR029063">
    <property type="entry name" value="SAM-dependent_MTases_sf"/>
</dbReference>
<dbReference type="Pfam" id="PF00145">
    <property type="entry name" value="DNA_methylase"/>
    <property type="match status" value="1"/>
</dbReference>
<dbReference type="GO" id="GO:0008168">
    <property type="term" value="F:methyltransferase activity"/>
    <property type="evidence" value="ECO:0007669"/>
    <property type="project" value="UniProtKB-KW"/>
</dbReference>
<evidence type="ECO:0000256" key="1">
    <source>
        <dbReference type="ARBA" id="ARBA00022603"/>
    </source>
</evidence>
<dbReference type="EMBL" id="CAMXCT020004518">
    <property type="protein sequence ID" value="CAL1162780.1"/>
    <property type="molecule type" value="Genomic_DNA"/>
</dbReference>
<keyword evidence="1" id="KW-0489">Methyltransferase</keyword>
<accession>A0A9P1DGQ8</accession>
<dbReference type="Gene3D" id="3.40.50.150">
    <property type="entry name" value="Vaccinia Virus protein VP39"/>
    <property type="match status" value="1"/>
</dbReference>
<evidence type="ECO:0000256" key="2">
    <source>
        <dbReference type="ARBA" id="ARBA00022679"/>
    </source>
</evidence>
<dbReference type="GO" id="GO:0032259">
    <property type="term" value="P:methylation"/>
    <property type="evidence" value="ECO:0007669"/>
    <property type="project" value="UniProtKB-KW"/>
</dbReference>
<sequence length="81" mass="9308">MASRDYEGLDPRLYSCGFPCQPYSRLRRNSRLMDEPDAKPFWATLEAILRTGPLIALLENVYGVLAVKEKAKSWCIQFLLN</sequence>
<evidence type="ECO:0000313" key="5">
    <source>
        <dbReference type="EMBL" id="CAL4796717.1"/>
    </source>
</evidence>
<dbReference type="InterPro" id="IPR001525">
    <property type="entry name" value="C5_MeTfrase"/>
</dbReference>
<dbReference type="AlphaFoldDB" id="A0A9P1DGQ8"/>
<dbReference type="EMBL" id="CAMXCT010004518">
    <property type="protein sequence ID" value="CAI4009405.1"/>
    <property type="molecule type" value="Genomic_DNA"/>
</dbReference>
<proteinExistence type="predicted"/>
<evidence type="ECO:0000313" key="4">
    <source>
        <dbReference type="EMBL" id="CAL1162780.1"/>
    </source>
</evidence>
<reference evidence="4" key="2">
    <citation type="submission" date="2024-04" db="EMBL/GenBank/DDBJ databases">
        <authorList>
            <person name="Chen Y."/>
            <person name="Shah S."/>
            <person name="Dougan E. K."/>
            <person name="Thang M."/>
            <person name="Chan C."/>
        </authorList>
    </citation>
    <scope>NUCLEOTIDE SEQUENCE [LARGE SCALE GENOMIC DNA]</scope>
</reference>
<comment type="caution">
    <text evidence="3">The sequence shown here is derived from an EMBL/GenBank/DDBJ whole genome shotgun (WGS) entry which is preliminary data.</text>
</comment>
<reference evidence="3" key="1">
    <citation type="submission" date="2022-10" db="EMBL/GenBank/DDBJ databases">
        <authorList>
            <person name="Chen Y."/>
            <person name="Dougan E. K."/>
            <person name="Chan C."/>
            <person name="Rhodes N."/>
            <person name="Thang M."/>
        </authorList>
    </citation>
    <scope>NUCLEOTIDE SEQUENCE</scope>
</reference>
<evidence type="ECO:0000313" key="3">
    <source>
        <dbReference type="EMBL" id="CAI4009405.1"/>
    </source>
</evidence>